<dbReference type="Gene3D" id="3.40.50.720">
    <property type="entry name" value="NAD(P)-binding Rossmann-like Domain"/>
    <property type="match status" value="1"/>
</dbReference>
<name>A0ABP6WM33_9PSEU</name>
<dbReference type="Gene3D" id="3.90.180.10">
    <property type="entry name" value="Medium-chain alcohol dehydrogenases, catalytic domain"/>
    <property type="match status" value="1"/>
</dbReference>
<reference evidence="2" key="1">
    <citation type="journal article" date="2019" name="Int. J. Syst. Evol. Microbiol.">
        <title>The Global Catalogue of Microorganisms (GCM) 10K type strain sequencing project: providing services to taxonomists for standard genome sequencing and annotation.</title>
        <authorList>
            <consortium name="The Broad Institute Genomics Platform"/>
            <consortium name="The Broad Institute Genome Sequencing Center for Infectious Disease"/>
            <person name="Wu L."/>
            <person name="Ma J."/>
        </authorList>
    </citation>
    <scope>NUCLEOTIDE SEQUENCE [LARGE SCALE GENOMIC DNA]</scope>
    <source>
        <strain evidence="2">JCM 16898</strain>
    </source>
</reference>
<dbReference type="EMBL" id="BAAAZN010000008">
    <property type="protein sequence ID" value="GAA3552084.1"/>
    <property type="molecule type" value="Genomic_DNA"/>
</dbReference>
<proteinExistence type="predicted"/>
<sequence length="49" mass="5011">MHGLAIAAELAEHGRVRMSLVGTFPLAEVAAAHALSEGGHARGKVALVH</sequence>
<evidence type="ECO:0000313" key="1">
    <source>
        <dbReference type="EMBL" id="GAA3552084.1"/>
    </source>
</evidence>
<organism evidence="1 2">
    <name type="scientific">Amycolatopsis ultiminotia</name>
    <dbReference type="NCBI Taxonomy" id="543629"/>
    <lineage>
        <taxon>Bacteria</taxon>
        <taxon>Bacillati</taxon>
        <taxon>Actinomycetota</taxon>
        <taxon>Actinomycetes</taxon>
        <taxon>Pseudonocardiales</taxon>
        <taxon>Pseudonocardiaceae</taxon>
        <taxon>Amycolatopsis</taxon>
    </lineage>
</organism>
<keyword evidence="2" id="KW-1185">Reference proteome</keyword>
<dbReference type="Proteomes" id="UP001500689">
    <property type="component" value="Unassembled WGS sequence"/>
</dbReference>
<comment type="caution">
    <text evidence="1">The sequence shown here is derived from an EMBL/GenBank/DDBJ whole genome shotgun (WGS) entry which is preliminary data.</text>
</comment>
<protein>
    <recommendedName>
        <fullName evidence="3">Zinc-binding dehydrogenase</fullName>
    </recommendedName>
</protein>
<dbReference type="RefSeq" id="WP_425548725.1">
    <property type="nucleotide sequence ID" value="NZ_BAAAZN010000008.1"/>
</dbReference>
<gene>
    <name evidence="1" type="ORF">GCM10022222_39590</name>
</gene>
<evidence type="ECO:0000313" key="2">
    <source>
        <dbReference type="Proteomes" id="UP001500689"/>
    </source>
</evidence>
<evidence type="ECO:0008006" key="3">
    <source>
        <dbReference type="Google" id="ProtNLM"/>
    </source>
</evidence>
<dbReference type="Pfam" id="PF13602">
    <property type="entry name" value="ADH_zinc_N_2"/>
    <property type="match status" value="1"/>
</dbReference>
<accession>A0ABP6WM33</accession>